<dbReference type="InterPro" id="IPR029035">
    <property type="entry name" value="DHS-like_NAD/FAD-binding_dom"/>
</dbReference>
<dbReference type="Proteomes" id="UP000274358">
    <property type="component" value="Unassembled WGS sequence"/>
</dbReference>
<protein>
    <submittedName>
        <fullName evidence="1">Uncharacterized protein</fullName>
    </submittedName>
</protein>
<dbReference type="EMBL" id="RYYV01000004">
    <property type="protein sequence ID" value="RUL77491.1"/>
    <property type="molecule type" value="Genomic_DNA"/>
</dbReference>
<dbReference type="OrthoDB" id="9808492at2"/>
<reference evidence="1 2" key="1">
    <citation type="submission" date="2018-12" db="EMBL/GenBank/DDBJ databases">
        <title>Dyella dinghuensis sp. nov. DHOA06 and Dyella choica sp. nov. 4M-K27, isolated from forest soil.</title>
        <authorList>
            <person name="Qiu L.-H."/>
            <person name="Gao Z.-H."/>
        </authorList>
    </citation>
    <scope>NUCLEOTIDE SEQUENCE [LARGE SCALE GENOMIC DNA]</scope>
    <source>
        <strain evidence="1 2">4M-K27</strain>
    </source>
</reference>
<comment type="caution">
    <text evidence="1">The sequence shown here is derived from an EMBL/GenBank/DDBJ whole genome shotgun (WGS) entry which is preliminary data.</text>
</comment>
<organism evidence="1 2">
    <name type="scientific">Dyella choica</name>
    <dbReference type="NCBI Taxonomy" id="1927959"/>
    <lineage>
        <taxon>Bacteria</taxon>
        <taxon>Pseudomonadati</taxon>
        <taxon>Pseudomonadota</taxon>
        <taxon>Gammaproteobacteria</taxon>
        <taxon>Lysobacterales</taxon>
        <taxon>Rhodanobacteraceae</taxon>
        <taxon>Dyella</taxon>
    </lineage>
</organism>
<name>A0A3S0R4Q1_9GAMM</name>
<accession>A0A3S0R4Q1</accession>
<dbReference type="Pfam" id="PF13289">
    <property type="entry name" value="SIR2_2"/>
    <property type="match status" value="1"/>
</dbReference>
<evidence type="ECO:0000313" key="1">
    <source>
        <dbReference type="EMBL" id="RUL77491.1"/>
    </source>
</evidence>
<sequence length="411" mass="46509">MPKKRKLLITVGAGASIDFDMPSVRDVDKLLDEHAGKEYPLAADPSTNLYRFCRDAINLYYGGSPKSKRRKWTNFEEVLYQINLLISHVSDPSRLQGFNALIMAPILPDVIDFGEVKPTDGHILRRLVNTSIDAIVDRFVDDCEKASKAKSIEIAELGKFLIALWEEFEIGIITLNYDDLISQAMPGLHTGFNITGNFDPMSVLARTDWNFLYHLHGSVHFGMTGVDHDIHGITWVDSSSKSDAIYAYGRNSQDSMEGTPYPTSTIVAGYGKPQQILRQPFRTYFAQVNRLVHEADCLLFLGYGFSDLHLNAVFSEVRDRRRPIVIVDYASDKQDALSFRYDDWSYNLTRTLRTNPGQMSRPGHLAPVSVAELRADYELEVSNDPNRPLAVWYNGMLEACRHPEKILANLR</sequence>
<gene>
    <name evidence="1" type="ORF">EKH80_06260</name>
</gene>
<evidence type="ECO:0000313" key="2">
    <source>
        <dbReference type="Proteomes" id="UP000274358"/>
    </source>
</evidence>
<dbReference type="AlphaFoldDB" id="A0A3S0R4Q1"/>
<proteinExistence type="predicted"/>
<dbReference type="Gene3D" id="3.40.50.1220">
    <property type="entry name" value="TPP-binding domain"/>
    <property type="match status" value="1"/>
</dbReference>
<dbReference type="RefSeq" id="WP_126683886.1">
    <property type="nucleotide sequence ID" value="NZ_RYYV01000004.1"/>
</dbReference>
<dbReference type="SUPFAM" id="SSF52467">
    <property type="entry name" value="DHS-like NAD/FAD-binding domain"/>
    <property type="match status" value="1"/>
</dbReference>
<keyword evidence="2" id="KW-1185">Reference proteome</keyword>